<keyword evidence="4" id="KW-1185">Reference proteome</keyword>
<dbReference type="OrthoDB" id="2196299at2759"/>
<dbReference type="Proteomes" id="UP000192639">
    <property type="component" value="Unassembled WGS sequence"/>
</dbReference>
<reference evidence="3 4" key="1">
    <citation type="journal article" date="2017" name="Environ. Microbiol.">
        <title>Decay of the glycolytic pathway and adaptation to intranuclear parasitism within Enterocytozoonidae microsporidia.</title>
        <authorList>
            <person name="Wiredu Boakye D."/>
            <person name="Jaroenlak P."/>
            <person name="Prachumwat A."/>
            <person name="Williams T.A."/>
            <person name="Bateman K.S."/>
            <person name="Itsathitphaisarn O."/>
            <person name="Sritunyalucksana K."/>
            <person name="Paszkiewicz K.H."/>
            <person name="Moore K.A."/>
            <person name="Stentiford G.D."/>
            <person name="Williams B.A."/>
        </authorList>
    </citation>
    <scope>NUCLEOTIDE SEQUENCE [LARGE SCALE GENOMIC DNA]</scope>
    <source>
        <strain evidence="3 4">GB1</strain>
    </source>
</reference>
<dbReference type="EMBL" id="LWDP01000028">
    <property type="protein sequence ID" value="ORD94224.1"/>
    <property type="molecule type" value="Genomic_DNA"/>
</dbReference>
<feature type="transmembrane region" description="Helical" evidence="2">
    <location>
        <begin position="378"/>
        <end position="399"/>
    </location>
</feature>
<gene>
    <name evidence="3" type="ORF">ECANGB1_1003</name>
</gene>
<keyword evidence="2" id="KW-0812">Transmembrane</keyword>
<feature type="region of interest" description="Disordered" evidence="1">
    <location>
        <begin position="223"/>
        <end position="262"/>
    </location>
</feature>
<evidence type="ECO:0000313" key="4">
    <source>
        <dbReference type="Proteomes" id="UP000192639"/>
    </source>
</evidence>
<name>A0A1Y1S6Y6_9MICR</name>
<evidence type="ECO:0000313" key="3">
    <source>
        <dbReference type="EMBL" id="ORD94224.1"/>
    </source>
</evidence>
<feature type="compositionally biased region" description="Polar residues" evidence="1">
    <location>
        <begin position="508"/>
        <end position="525"/>
    </location>
</feature>
<feature type="compositionally biased region" description="Low complexity" evidence="1">
    <location>
        <begin position="223"/>
        <end position="250"/>
    </location>
</feature>
<organism evidence="3 4">
    <name type="scientific">Enterospora canceri</name>
    <dbReference type="NCBI Taxonomy" id="1081671"/>
    <lineage>
        <taxon>Eukaryota</taxon>
        <taxon>Fungi</taxon>
        <taxon>Fungi incertae sedis</taxon>
        <taxon>Microsporidia</taxon>
        <taxon>Enterocytozoonidae</taxon>
        <taxon>Enterospora</taxon>
    </lineage>
</organism>
<keyword evidence="2" id="KW-0472">Membrane</keyword>
<evidence type="ECO:0000256" key="1">
    <source>
        <dbReference type="SAM" id="MobiDB-lite"/>
    </source>
</evidence>
<feature type="transmembrane region" description="Helical" evidence="2">
    <location>
        <begin position="530"/>
        <end position="549"/>
    </location>
</feature>
<feature type="region of interest" description="Disordered" evidence="1">
    <location>
        <begin position="491"/>
        <end position="525"/>
    </location>
</feature>
<sequence>MESDEITVHLNQNERSSFRQSSEDIITETALGSNGLLTIRFSRPVSIRNVVLLKVYGGVRRVEALLSESQIEAKYVFKHNLPLDAYQMLYRTTMAHAGKGSTLLVEFIIRPGDVAAIGSVAEYRRMTTREKLHFLYSASATDRMAVDLNKCNLRLNTNYGLSIECYDFELQLQYIAEIDKFIVCHSSIQEGNQATGTRHEGGGIQNKAVFSIRDYLDATVSDMTRSDSTTSTNEMETLSELTTAESTQLETEPDEISSMEESSCEKMTEIVAQEKPFKIAIGGVDVKAELNEKCELNENSNTDVVKLPSAQVSLTTPKIQQVLERYHARQKNKPRRRVIVEESSECVQICSRVVKQKKQRLYNPVNQNKYAYYAKKQAVKLITIVWWVYFVAFFLVPGIRQKTAGMVEDALQGGIVLYQKSKRIHRDLTEFIKEKRERKERVVEVVEEKVEEDVVSEVVENTVSEVVEETLEPLELPETSELPELPETSEIPEIPEAPTQPELPEPLSQPSQPTQPESTILSPTHQSDSAGWMILSVCVIIPALAYNCMRDIRRIKLRQAAGYYDIRASKY</sequence>
<evidence type="ECO:0000256" key="2">
    <source>
        <dbReference type="SAM" id="Phobius"/>
    </source>
</evidence>
<comment type="caution">
    <text evidence="3">The sequence shown here is derived from an EMBL/GenBank/DDBJ whole genome shotgun (WGS) entry which is preliminary data.</text>
</comment>
<protein>
    <submittedName>
        <fullName evidence="3">Uncharacterized protein</fullName>
    </submittedName>
</protein>
<accession>A0A1Y1S6Y6</accession>
<dbReference type="AlphaFoldDB" id="A0A1Y1S6Y6"/>
<proteinExistence type="predicted"/>
<keyword evidence="2" id="KW-1133">Transmembrane helix</keyword>
<dbReference type="VEuPathDB" id="MicrosporidiaDB:ECANGB1_1003"/>